<feature type="transmembrane region" description="Helical" evidence="5">
    <location>
        <begin position="30"/>
        <end position="50"/>
    </location>
</feature>
<comment type="subcellular location">
    <subcellularLocation>
        <location evidence="1">Membrane</location>
        <topology evidence="1">Multi-pass membrane protein</topology>
    </subcellularLocation>
</comment>
<feature type="transmembrane region" description="Helical" evidence="5">
    <location>
        <begin position="376"/>
        <end position="394"/>
    </location>
</feature>
<evidence type="ECO:0000256" key="4">
    <source>
        <dbReference type="ARBA" id="ARBA00023136"/>
    </source>
</evidence>
<evidence type="ECO:0000256" key="2">
    <source>
        <dbReference type="ARBA" id="ARBA00022692"/>
    </source>
</evidence>
<dbReference type="InterPro" id="IPR002293">
    <property type="entry name" value="AA/rel_permease1"/>
</dbReference>
<evidence type="ECO:0000313" key="7">
    <source>
        <dbReference type="Proteomes" id="UP000263900"/>
    </source>
</evidence>
<feature type="transmembrane region" description="Helical" evidence="5">
    <location>
        <begin position="278"/>
        <end position="299"/>
    </location>
</feature>
<dbReference type="EMBL" id="CP032157">
    <property type="protein sequence ID" value="AXY73065.1"/>
    <property type="molecule type" value="Genomic_DNA"/>
</dbReference>
<dbReference type="OrthoDB" id="9806937at2"/>
<dbReference type="Proteomes" id="UP000263900">
    <property type="component" value="Chromosome"/>
</dbReference>
<feature type="transmembrane region" description="Helical" evidence="5">
    <location>
        <begin position="319"/>
        <end position="340"/>
    </location>
</feature>
<feature type="transmembrane region" description="Helical" evidence="5">
    <location>
        <begin position="199"/>
        <end position="219"/>
    </location>
</feature>
<evidence type="ECO:0000256" key="3">
    <source>
        <dbReference type="ARBA" id="ARBA00022989"/>
    </source>
</evidence>
<evidence type="ECO:0000256" key="1">
    <source>
        <dbReference type="ARBA" id="ARBA00004141"/>
    </source>
</evidence>
<protein>
    <submittedName>
        <fullName evidence="6">Amino acid permease</fullName>
    </submittedName>
</protein>
<feature type="transmembrane region" description="Helical" evidence="5">
    <location>
        <begin position="432"/>
        <end position="451"/>
    </location>
</feature>
<accession>A0A3B7MN69</accession>
<gene>
    <name evidence="6" type="ORF">D3H65_03365</name>
</gene>
<feature type="transmembrane region" description="Helical" evidence="5">
    <location>
        <begin position="400"/>
        <end position="420"/>
    </location>
</feature>
<keyword evidence="3 5" id="KW-1133">Transmembrane helix</keyword>
<keyword evidence="4 5" id="KW-0472">Membrane</keyword>
<feature type="transmembrane region" description="Helical" evidence="5">
    <location>
        <begin position="471"/>
        <end position="488"/>
    </location>
</feature>
<dbReference type="PANTHER" id="PTHR11785">
    <property type="entry name" value="AMINO ACID TRANSPORTER"/>
    <property type="match status" value="1"/>
</dbReference>
<dbReference type="AlphaFoldDB" id="A0A3B7MN69"/>
<dbReference type="KEGG" id="pseg:D3H65_03365"/>
<dbReference type="Gene3D" id="1.20.1740.10">
    <property type="entry name" value="Amino acid/polyamine transporter I"/>
    <property type="match status" value="1"/>
</dbReference>
<organism evidence="6 7">
    <name type="scientific">Paraflavitalea soli</name>
    <dbReference type="NCBI Taxonomy" id="2315862"/>
    <lineage>
        <taxon>Bacteria</taxon>
        <taxon>Pseudomonadati</taxon>
        <taxon>Bacteroidota</taxon>
        <taxon>Chitinophagia</taxon>
        <taxon>Chitinophagales</taxon>
        <taxon>Chitinophagaceae</taxon>
        <taxon>Paraflavitalea</taxon>
    </lineage>
</organism>
<evidence type="ECO:0000313" key="6">
    <source>
        <dbReference type="EMBL" id="AXY73065.1"/>
    </source>
</evidence>
<feature type="transmembrane region" description="Helical" evidence="5">
    <location>
        <begin position="169"/>
        <end position="187"/>
    </location>
</feature>
<feature type="transmembrane region" description="Helical" evidence="5">
    <location>
        <begin position="107"/>
        <end position="136"/>
    </location>
</feature>
<dbReference type="Pfam" id="PF13520">
    <property type="entry name" value="AA_permease_2"/>
    <property type="match status" value="1"/>
</dbReference>
<sequence length="496" mass="53219">MRSEAKNPKADGSGNSGINAAVANASHRTLGFWTATAIIVGSIIGSGVFMKPAVMAAQLASPVWLAVTWIAAGIFSLFGALIYAEMGAMFPQTGGLYVFFRHIYGDFVAFLYGWSAFAVINSAAVAAIAFVCAQYADYFLALPRLPMGVEQAWVVHIPGLGSLFPLQNLGVKLLAIGLVSGLSLINYRSVKVSGKLQVISTLIKIGVIALLVFGIFLSGNGSMGHFIQPSAHPKMNWELIGGLVAALTGAFMAYDGWINITFVGGEIKKPGKNIPRSLVTSLFMCIGVYLLVNQAYLYVLPVDQMATSSLVASDAIAVALGKTSSAIVAGLIVICTFGAINGNTMAISRVTYAMGKDGLFFAWTGREHPRFHTPGNALLLHGIWSSILIMSGSFDMLADMFTFIAWVAYLFGAIGIFVLRKKMPLHPRPYKVWGYPVVPFLFVAFAAFYVVSTVWNDVARYMAGEVPVVNSLLGLAIIAPGVPMYLYFRRQSKSTP</sequence>
<feature type="transmembrane region" description="Helical" evidence="5">
    <location>
        <begin position="239"/>
        <end position="257"/>
    </location>
</feature>
<dbReference type="GO" id="GO:0015179">
    <property type="term" value="F:L-amino acid transmembrane transporter activity"/>
    <property type="evidence" value="ECO:0007669"/>
    <property type="project" value="TreeGrafter"/>
</dbReference>
<dbReference type="GO" id="GO:0016020">
    <property type="term" value="C:membrane"/>
    <property type="evidence" value="ECO:0007669"/>
    <property type="project" value="UniProtKB-SubCell"/>
</dbReference>
<reference evidence="6 7" key="1">
    <citation type="submission" date="2018-09" db="EMBL/GenBank/DDBJ databases">
        <title>Genome sequencing of strain 6GH32-13.</title>
        <authorList>
            <person name="Weon H.-Y."/>
            <person name="Heo J."/>
            <person name="Kwon S.-W."/>
        </authorList>
    </citation>
    <scope>NUCLEOTIDE SEQUENCE [LARGE SCALE GENOMIC DNA]</scope>
    <source>
        <strain evidence="6 7">5GH32-13</strain>
    </source>
</reference>
<feature type="transmembrane region" description="Helical" evidence="5">
    <location>
        <begin position="62"/>
        <end position="86"/>
    </location>
</feature>
<dbReference type="RefSeq" id="WP_119048903.1">
    <property type="nucleotide sequence ID" value="NZ_CP032157.1"/>
</dbReference>
<proteinExistence type="predicted"/>
<name>A0A3B7MN69_9BACT</name>
<evidence type="ECO:0000256" key="5">
    <source>
        <dbReference type="SAM" id="Phobius"/>
    </source>
</evidence>
<dbReference type="InterPro" id="IPR050598">
    <property type="entry name" value="AminoAcid_Transporter"/>
</dbReference>
<keyword evidence="7" id="KW-1185">Reference proteome</keyword>
<dbReference type="PIRSF" id="PIRSF006060">
    <property type="entry name" value="AA_transporter"/>
    <property type="match status" value="1"/>
</dbReference>
<keyword evidence="2 5" id="KW-0812">Transmembrane</keyword>
<dbReference type="PANTHER" id="PTHR11785:SF512">
    <property type="entry name" value="SOBREMESA, ISOFORM B"/>
    <property type="match status" value="1"/>
</dbReference>